<keyword evidence="4" id="KW-0808">Transferase</keyword>
<dbReference type="AlphaFoldDB" id="A0A6G5ZY81"/>
<protein>
    <submittedName>
        <fullName evidence="4">3'-phosphatase, 5'-polynucleotide kinase</fullName>
    </submittedName>
</protein>
<keyword evidence="4" id="KW-0418">Kinase</keyword>
<dbReference type="Pfam" id="PF25109">
    <property type="entry name" value="HAD_PNKP"/>
    <property type="match status" value="1"/>
</dbReference>
<dbReference type="InterPro" id="IPR036412">
    <property type="entry name" value="HAD-like_sf"/>
</dbReference>
<sequence length="171" mass="19510">MSIFNQHAHHKRPYIVIVDIDGTISEATEDRLHLLPPPGKGALTEHWNEFNLACDTDTPITPVIDIVRQLSSIYTLWFVTGRCEIARDKTRAWLRKHVTNGAEPLLSMRPATDDRNDGPAKIDLLKKIGLSKIAFALEDKIEVARVFRRHGVLTLMVREYENALLHQQKLL</sequence>
<dbReference type="SUPFAM" id="SSF56784">
    <property type="entry name" value="HAD-like"/>
    <property type="match status" value="1"/>
</dbReference>
<keyword evidence="1" id="KW-0479">Metal-binding</keyword>
<geneLocation type="plasmid" evidence="4">
    <name>pJIE250_3</name>
</geneLocation>
<dbReference type="Gene3D" id="3.40.50.1000">
    <property type="entry name" value="HAD superfamily/HAD-like"/>
    <property type="match status" value="1"/>
</dbReference>
<dbReference type="RefSeq" id="WP_181716883.1">
    <property type="nucleotide sequence ID" value="NZ_MN510445.1"/>
</dbReference>
<keyword evidence="2" id="KW-0460">Magnesium</keyword>
<evidence type="ECO:0000313" key="4">
    <source>
        <dbReference type="EMBL" id="QHW10988.1"/>
    </source>
</evidence>
<reference evidence="4" key="1">
    <citation type="journal article" date="2019" name="Sci. Rep.">
        <title>Diversity of P1 phage-like elements in multidrug resistant Escherichia coli.</title>
        <authorList>
            <person name="Venturini C."/>
            <person name="Zingali T."/>
            <person name="Wyrsch E.R."/>
            <person name="Bowring B."/>
            <person name="Iredell J."/>
            <person name="Partridge S.R."/>
            <person name="Djordjevic S.P."/>
        </authorList>
    </citation>
    <scope>NUCLEOTIDE SEQUENCE</scope>
    <source>
        <strain evidence="4">JIE250</strain>
        <plasmid evidence="4">pJIE250_3</plasmid>
    </source>
</reference>
<evidence type="ECO:0000256" key="1">
    <source>
        <dbReference type="ARBA" id="ARBA00022723"/>
    </source>
</evidence>
<dbReference type="GO" id="GO:0046872">
    <property type="term" value="F:metal ion binding"/>
    <property type="evidence" value="ECO:0007669"/>
    <property type="project" value="UniProtKB-KW"/>
</dbReference>
<dbReference type="EMBL" id="MN510445">
    <property type="protein sequence ID" value="QHW10988.1"/>
    <property type="molecule type" value="Genomic_DNA"/>
</dbReference>
<evidence type="ECO:0000259" key="3">
    <source>
        <dbReference type="Pfam" id="PF25109"/>
    </source>
</evidence>
<organism evidence="4">
    <name type="scientific">Escherichia coli</name>
    <dbReference type="NCBI Taxonomy" id="562"/>
    <lineage>
        <taxon>Bacteria</taxon>
        <taxon>Pseudomonadati</taxon>
        <taxon>Pseudomonadota</taxon>
        <taxon>Gammaproteobacteria</taxon>
        <taxon>Enterobacterales</taxon>
        <taxon>Enterobacteriaceae</taxon>
        <taxon>Escherichia</taxon>
    </lineage>
</organism>
<feature type="domain" description="Polynucleotide kinase PNKP phosphatase" evidence="3">
    <location>
        <begin position="53"/>
        <end position="158"/>
    </location>
</feature>
<keyword evidence="4" id="KW-0614">Plasmid</keyword>
<dbReference type="InterPro" id="IPR056782">
    <property type="entry name" value="HAD_PNKP"/>
</dbReference>
<evidence type="ECO:0000256" key="2">
    <source>
        <dbReference type="ARBA" id="ARBA00022842"/>
    </source>
</evidence>
<dbReference type="GO" id="GO:0016301">
    <property type="term" value="F:kinase activity"/>
    <property type="evidence" value="ECO:0007669"/>
    <property type="project" value="UniProtKB-KW"/>
</dbReference>
<accession>A0A6G5ZY81</accession>
<name>A0A6G5ZY81_ECOLX</name>
<dbReference type="InterPro" id="IPR023214">
    <property type="entry name" value="HAD_sf"/>
</dbReference>
<gene>
    <name evidence="4" type="ORF">pJIE250-3_0078</name>
</gene>
<proteinExistence type="predicted"/>